<name>A0A433WDH6_9BACT</name>
<evidence type="ECO:0000256" key="1">
    <source>
        <dbReference type="ARBA" id="ARBA00004613"/>
    </source>
</evidence>
<dbReference type="InterPro" id="IPR012334">
    <property type="entry name" value="Pectin_lyas_fold"/>
</dbReference>
<dbReference type="InterPro" id="IPR011050">
    <property type="entry name" value="Pectin_lyase_fold/virulence"/>
</dbReference>
<dbReference type="PROSITE" id="PS51257">
    <property type="entry name" value="PROKAR_LIPOPROTEIN"/>
    <property type="match status" value="1"/>
</dbReference>
<evidence type="ECO:0000256" key="3">
    <source>
        <dbReference type="ARBA" id="ARBA00022729"/>
    </source>
</evidence>
<dbReference type="InterPro" id="IPR052052">
    <property type="entry name" value="Polysaccharide_Lyase_9"/>
</dbReference>
<dbReference type="EMBL" id="RIAR02000001">
    <property type="protein sequence ID" value="NSL90949.1"/>
    <property type="molecule type" value="Genomic_DNA"/>
</dbReference>
<evidence type="ECO:0008006" key="6">
    <source>
        <dbReference type="Google" id="ProtNLM"/>
    </source>
</evidence>
<organism evidence="4 5">
    <name type="scientific">Chitinophaga solisilvae</name>
    <dbReference type="NCBI Taxonomy" id="1233460"/>
    <lineage>
        <taxon>Bacteria</taxon>
        <taxon>Pseudomonadati</taxon>
        <taxon>Bacteroidota</taxon>
        <taxon>Chitinophagia</taxon>
        <taxon>Chitinophagales</taxon>
        <taxon>Chitinophagaceae</taxon>
        <taxon>Chitinophaga</taxon>
    </lineage>
</organism>
<dbReference type="OrthoDB" id="9795486at2"/>
<dbReference type="GO" id="GO:0005576">
    <property type="term" value="C:extracellular region"/>
    <property type="evidence" value="ECO:0007669"/>
    <property type="project" value="UniProtKB-SubCell"/>
</dbReference>
<sequence length="514" mass="55728">MKSTLRMNILFTAIIMALACSESSRITDNETYAHHTYYVSPEGNDSNPGTVRQPVKSAKAVLNKLLAGDTLVFRKGVYYEPISLSRSGTADSWITLKAYPGEKAVIDGSQTTVSGWQALLTISNVRYISVEGLDICNLSTNSGSVDPEGIAVTGNAHHISIKNCNIYNIKSHSPMSQGRSAHAIFAMGNGTEAITDLTISGCTVHDMQTGTSENITLAGNIDGFTISRNKVYHTENIGIIVAGGDGLNPQGNPATNYARNGVVSDNELYNVSMGNSVDFWGKDNYGAIAIYVCGGAGVIIERNKVYDSDRGIGLVSESNIYPTRNCIVRNNFVYNCWRTGIYMGDYLNYTRGGTKDCQVVNNTLFQNNRTVGAFGEIEGEIRLTENCENNIIRNNIVYARPVDVIIHKYSSSGSGNIIDNNLYFTTGTPQWIWNSTNDAPITDFNTWKTVSGTDAASSFADPRLKSTSLPDLHIQPGSPAVNTGFVISEAVNGKTDIDGRPRIKNNKISKGAQQ</sequence>
<gene>
    <name evidence="4" type="ORF">ECE50_029260</name>
</gene>
<accession>A0A433WDH6</accession>
<dbReference type="GO" id="GO:0016837">
    <property type="term" value="F:carbon-oxygen lyase activity, acting on polysaccharides"/>
    <property type="evidence" value="ECO:0007669"/>
    <property type="project" value="TreeGrafter"/>
</dbReference>
<keyword evidence="3" id="KW-0732">Signal</keyword>
<dbReference type="SUPFAM" id="SSF51126">
    <property type="entry name" value="Pectin lyase-like"/>
    <property type="match status" value="1"/>
</dbReference>
<evidence type="ECO:0000313" key="5">
    <source>
        <dbReference type="Proteomes" id="UP000281028"/>
    </source>
</evidence>
<dbReference type="PANTHER" id="PTHR40088:SF2">
    <property type="entry name" value="SECRETED SUGAR HYDROLASE"/>
    <property type="match status" value="1"/>
</dbReference>
<comment type="caution">
    <text evidence="4">The sequence shown here is derived from an EMBL/GenBank/DDBJ whole genome shotgun (WGS) entry which is preliminary data.</text>
</comment>
<dbReference type="SMART" id="SM00710">
    <property type="entry name" value="PbH1"/>
    <property type="match status" value="8"/>
</dbReference>
<dbReference type="Gene3D" id="2.160.20.10">
    <property type="entry name" value="Single-stranded right-handed beta-helix, Pectin lyase-like"/>
    <property type="match status" value="2"/>
</dbReference>
<proteinExistence type="predicted"/>
<evidence type="ECO:0000256" key="2">
    <source>
        <dbReference type="ARBA" id="ARBA00022525"/>
    </source>
</evidence>
<dbReference type="InterPro" id="IPR006626">
    <property type="entry name" value="PbH1"/>
</dbReference>
<comment type="subcellular location">
    <subcellularLocation>
        <location evidence="1">Secreted</location>
    </subcellularLocation>
</comment>
<dbReference type="PANTHER" id="PTHR40088">
    <property type="entry name" value="PECTATE LYASE (EUROFUNG)"/>
    <property type="match status" value="1"/>
</dbReference>
<evidence type="ECO:0000313" key="4">
    <source>
        <dbReference type="EMBL" id="NSL90949.1"/>
    </source>
</evidence>
<keyword evidence="2" id="KW-0964">Secreted</keyword>
<protein>
    <recommendedName>
        <fullName evidence="6">Parallel beta helix pectate lyase-like protein</fullName>
    </recommendedName>
</protein>
<dbReference type="Proteomes" id="UP000281028">
    <property type="component" value="Unassembled WGS sequence"/>
</dbReference>
<dbReference type="AlphaFoldDB" id="A0A433WDH6"/>
<keyword evidence="5" id="KW-1185">Reference proteome</keyword>
<reference evidence="4" key="1">
    <citation type="submission" date="2020-05" db="EMBL/GenBank/DDBJ databases">
        <title>Chitinophaga laudate sp. nov., isolated from a tropical peat swamp.</title>
        <authorList>
            <person name="Goh C.B.S."/>
            <person name="Lee M.S."/>
            <person name="Parimannan S."/>
            <person name="Pasbakhsh P."/>
            <person name="Yule C.M."/>
            <person name="Rajandas H."/>
            <person name="Loke S."/>
            <person name="Croft L."/>
            <person name="Tan J.B.L."/>
        </authorList>
    </citation>
    <scope>NUCLEOTIDE SEQUENCE</scope>
    <source>
        <strain evidence="4">Mgbs1</strain>
    </source>
</reference>